<dbReference type="AlphaFoldDB" id="A0A2K4ZPF2"/>
<dbReference type="SMART" id="SM00862">
    <property type="entry name" value="Trans_reg_C"/>
    <property type="match status" value="1"/>
</dbReference>
<dbReference type="RefSeq" id="WP_103242250.1">
    <property type="nucleotide sequence ID" value="NZ_JANJZD010000051.1"/>
</dbReference>
<dbReference type="PROSITE" id="PS51755">
    <property type="entry name" value="OMPR_PHOB"/>
    <property type="match status" value="1"/>
</dbReference>
<evidence type="ECO:0000313" key="5">
    <source>
        <dbReference type="Proteomes" id="UP000236311"/>
    </source>
</evidence>
<evidence type="ECO:0000256" key="2">
    <source>
        <dbReference type="PROSITE-ProRule" id="PRU01091"/>
    </source>
</evidence>
<proteinExistence type="predicted"/>
<sequence>MIIEFNGKDTSVFDEMLAILKHHPNFEYIQMNDESILSVSGLEIYPSRRKIYRGRQEISLIAKEYDLFCFLVMNKGQVLTYEQIYHKVWGDEAFGSENNAVKCQIKNLRGKLYRAMPDASFTIRCVREVGYCFEVASEE</sequence>
<dbReference type="GO" id="GO:0003677">
    <property type="term" value="F:DNA binding"/>
    <property type="evidence" value="ECO:0007669"/>
    <property type="project" value="UniProtKB-UniRule"/>
</dbReference>
<dbReference type="Pfam" id="PF00486">
    <property type="entry name" value="Trans_reg_C"/>
    <property type="match status" value="1"/>
</dbReference>
<dbReference type="GO" id="GO:0000160">
    <property type="term" value="P:phosphorelay signal transduction system"/>
    <property type="evidence" value="ECO:0007669"/>
    <property type="project" value="InterPro"/>
</dbReference>
<dbReference type="InterPro" id="IPR036388">
    <property type="entry name" value="WH-like_DNA-bd_sf"/>
</dbReference>
<reference evidence="4 5" key="1">
    <citation type="submission" date="2018-01" db="EMBL/GenBank/DDBJ databases">
        <authorList>
            <person name="Gaut B.S."/>
            <person name="Morton B.R."/>
            <person name="Clegg M.T."/>
            <person name="Duvall M.R."/>
        </authorList>
    </citation>
    <scope>NUCLEOTIDE SEQUENCE [LARGE SCALE GENOMIC DNA]</scope>
    <source>
        <strain evidence="4">GP69</strain>
    </source>
</reference>
<accession>A0A2K4ZPF2</accession>
<evidence type="ECO:0000259" key="3">
    <source>
        <dbReference type="PROSITE" id="PS51755"/>
    </source>
</evidence>
<gene>
    <name evidence="4" type="primary">cusR_2</name>
    <name evidence="4" type="ORF">AMURIS_05054</name>
</gene>
<dbReference type="SUPFAM" id="SSF46894">
    <property type="entry name" value="C-terminal effector domain of the bipartite response regulators"/>
    <property type="match status" value="1"/>
</dbReference>
<keyword evidence="5" id="KW-1185">Reference proteome</keyword>
<feature type="DNA-binding region" description="OmpR/PhoB-type" evidence="2">
    <location>
        <begin position="34"/>
        <end position="135"/>
    </location>
</feature>
<dbReference type="CDD" id="cd00383">
    <property type="entry name" value="trans_reg_C"/>
    <property type="match status" value="1"/>
</dbReference>
<feature type="domain" description="OmpR/PhoB-type" evidence="3">
    <location>
        <begin position="34"/>
        <end position="135"/>
    </location>
</feature>
<dbReference type="EMBL" id="OFSM01000045">
    <property type="protein sequence ID" value="SOY32296.1"/>
    <property type="molecule type" value="Genomic_DNA"/>
</dbReference>
<evidence type="ECO:0000313" key="4">
    <source>
        <dbReference type="EMBL" id="SOY32296.1"/>
    </source>
</evidence>
<dbReference type="Proteomes" id="UP000236311">
    <property type="component" value="Unassembled WGS sequence"/>
</dbReference>
<keyword evidence="1 2" id="KW-0238">DNA-binding</keyword>
<dbReference type="InterPro" id="IPR001867">
    <property type="entry name" value="OmpR/PhoB-type_DNA-bd"/>
</dbReference>
<evidence type="ECO:0000256" key="1">
    <source>
        <dbReference type="ARBA" id="ARBA00023125"/>
    </source>
</evidence>
<protein>
    <submittedName>
        <fullName evidence="4">Transcriptional regulatory protein CusR</fullName>
    </submittedName>
</protein>
<dbReference type="GO" id="GO:0006355">
    <property type="term" value="P:regulation of DNA-templated transcription"/>
    <property type="evidence" value="ECO:0007669"/>
    <property type="project" value="InterPro"/>
</dbReference>
<dbReference type="OrthoDB" id="9787103at2"/>
<dbReference type="Gene3D" id="1.10.10.10">
    <property type="entry name" value="Winged helix-like DNA-binding domain superfamily/Winged helix DNA-binding domain"/>
    <property type="match status" value="1"/>
</dbReference>
<dbReference type="InterPro" id="IPR016032">
    <property type="entry name" value="Sig_transdc_resp-reg_C-effctor"/>
</dbReference>
<name>A0A2K4ZPF2_9FIRM</name>
<organism evidence="4 5">
    <name type="scientific">Acetatifactor muris</name>
    <dbReference type="NCBI Taxonomy" id="879566"/>
    <lineage>
        <taxon>Bacteria</taxon>
        <taxon>Bacillati</taxon>
        <taxon>Bacillota</taxon>
        <taxon>Clostridia</taxon>
        <taxon>Lachnospirales</taxon>
        <taxon>Lachnospiraceae</taxon>
        <taxon>Acetatifactor</taxon>
    </lineage>
</organism>